<keyword evidence="4" id="KW-0732">Signal</keyword>
<dbReference type="Proteomes" id="UP000002748">
    <property type="component" value="Unassembled WGS sequence"/>
</dbReference>
<dbReference type="InterPro" id="IPR033121">
    <property type="entry name" value="PEPTIDASE_A1"/>
</dbReference>
<gene>
    <name evidence="6" type="ORF">A1Q1_05802</name>
</gene>
<accession>J5Q603</accession>
<dbReference type="GO" id="GO:0004190">
    <property type="term" value="F:aspartic-type endopeptidase activity"/>
    <property type="evidence" value="ECO:0007669"/>
    <property type="project" value="InterPro"/>
</dbReference>
<evidence type="ECO:0000313" key="6">
    <source>
        <dbReference type="EMBL" id="EJT45653.1"/>
    </source>
</evidence>
<feature type="signal peptide" evidence="4">
    <location>
        <begin position="1"/>
        <end position="16"/>
    </location>
</feature>
<name>J5Q603_TRIAS</name>
<dbReference type="RefSeq" id="XP_014176486.1">
    <property type="nucleotide sequence ID" value="XM_014321011.1"/>
</dbReference>
<dbReference type="InterPro" id="IPR021109">
    <property type="entry name" value="Peptidase_aspartic_dom_sf"/>
</dbReference>
<feature type="chain" id="PRO_5003785249" evidence="4">
    <location>
        <begin position="17"/>
        <end position="512"/>
    </location>
</feature>
<dbReference type="CDD" id="cd05471">
    <property type="entry name" value="pepsin_like"/>
    <property type="match status" value="1"/>
</dbReference>
<evidence type="ECO:0000256" key="3">
    <source>
        <dbReference type="SAM" id="MobiDB-lite"/>
    </source>
</evidence>
<dbReference type="VEuPathDB" id="FungiDB:A1Q1_05802"/>
<evidence type="ECO:0000256" key="2">
    <source>
        <dbReference type="PIRSR" id="PIRSR601461-1"/>
    </source>
</evidence>
<dbReference type="OrthoDB" id="15189at2759"/>
<dbReference type="PRINTS" id="PR00792">
    <property type="entry name" value="PEPSIN"/>
</dbReference>
<dbReference type="HOGENOM" id="CLU_040839_0_0_1"/>
<reference evidence="6 7" key="1">
    <citation type="journal article" date="2012" name="Eukaryot. Cell">
        <title>Draft genome sequence of CBS 2479, the standard type strain of Trichosporon asahii.</title>
        <authorList>
            <person name="Yang R.Y."/>
            <person name="Li H.T."/>
            <person name="Zhu H."/>
            <person name="Zhou G.P."/>
            <person name="Wang M."/>
            <person name="Wang L."/>
        </authorList>
    </citation>
    <scope>NUCLEOTIDE SEQUENCE [LARGE SCALE GENOMIC DNA]</scope>
    <source>
        <strain evidence="7">ATCC 90039 / CBS 2479 / JCM 2466 / KCTC 7840 / NCYC 2677 / UAMH 7654</strain>
    </source>
</reference>
<feature type="domain" description="Peptidase A1" evidence="5">
    <location>
        <begin position="94"/>
        <end position="427"/>
    </location>
</feature>
<feature type="region of interest" description="Disordered" evidence="3">
    <location>
        <begin position="436"/>
        <end position="481"/>
    </location>
</feature>
<dbReference type="InterPro" id="IPR001461">
    <property type="entry name" value="Aspartic_peptidase_A1"/>
</dbReference>
<evidence type="ECO:0000313" key="7">
    <source>
        <dbReference type="Proteomes" id="UP000002748"/>
    </source>
</evidence>
<dbReference type="SUPFAM" id="SSF50630">
    <property type="entry name" value="Acid proteases"/>
    <property type="match status" value="1"/>
</dbReference>
<evidence type="ECO:0000259" key="5">
    <source>
        <dbReference type="PROSITE" id="PS51767"/>
    </source>
</evidence>
<sequence>MYVLIVLTILTTLSVAASETSGGVTLPLRRHARPRPQTLSSHHALLEAHIRTSHGLERRHLESELESYLSRSSSTLAKRNGTTSTDAKNWGYVYTVPVSLGTRPQLHEVIFDTGSDALWVWGAPPFCNTSACTAVPGYDASKSSTTAKAEYERELSVAYSDASEAEGEFVRDVVGIGSISFPYDFGLAKTANMQYWVNTTTVGIMGAQRVAVKNGDKPWEVVTDEKAEVWWVEGWKKGHLAENLIGVEMSNPDHDGLEVQRNHSSPGGKLTIGGVDKAAFEGELHWVPVVPWSPQQWKVKLDGVAGPNGTVHKLENCTTLIDTGNTNVILPQVVLDPAILSIPGAKHVANGKKYGIPCNTTESISLVYGGKPFRLEPSKFLGKKLTGVGVEGLCLAKIDPNPEVQTAGVRRWTSVQEGGGKDIHGVVDAHRALEAGGQVGHDGGDETNERGGGSANEPGSGGDGDETGNGTGTESDHGPLVLKKMEPVTIVFTSAVSPSAADFTIYRLTLHL</sequence>
<dbReference type="AlphaFoldDB" id="J5Q603"/>
<proteinExistence type="inferred from homology"/>
<dbReference type="Pfam" id="PF00026">
    <property type="entry name" value="Asp"/>
    <property type="match status" value="1"/>
</dbReference>
<evidence type="ECO:0000256" key="4">
    <source>
        <dbReference type="SAM" id="SignalP"/>
    </source>
</evidence>
<comment type="similarity">
    <text evidence="1">Belongs to the peptidase A1 family.</text>
</comment>
<dbReference type="GO" id="GO:0006508">
    <property type="term" value="P:proteolysis"/>
    <property type="evidence" value="ECO:0007669"/>
    <property type="project" value="InterPro"/>
</dbReference>
<feature type="active site" evidence="2">
    <location>
        <position position="322"/>
    </location>
</feature>
<feature type="compositionally biased region" description="Gly residues" evidence="3">
    <location>
        <begin position="450"/>
        <end position="471"/>
    </location>
</feature>
<organism evidence="6 7">
    <name type="scientific">Trichosporon asahii var. asahii (strain ATCC 90039 / CBS 2479 / JCM 2466 / KCTC 7840 / NBRC 103889/ NCYC 2677 / UAMH 7654)</name>
    <name type="common">Yeast</name>
    <dbReference type="NCBI Taxonomy" id="1186058"/>
    <lineage>
        <taxon>Eukaryota</taxon>
        <taxon>Fungi</taxon>
        <taxon>Dikarya</taxon>
        <taxon>Basidiomycota</taxon>
        <taxon>Agaricomycotina</taxon>
        <taxon>Tremellomycetes</taxon>
        <taxon>Trichosporonales</taxon>
        <taxon>Trichosporonaceae</taxon>
        <taxon>Trichosporon</taxon>
    </lineage>
</organism>
<dbReference type="KEGG" id="tasa:A1Q1_05802"/>
<dbReference type="PROSITE" id="PS51767">
    <property type="entry name" value="PEPTIDASE_A1"/>
    <property type="match status" value="1"/>
</dbReference>
<comment type="caution">
    <text evidence="6">The sequence shown here is derived from an EMBL/GenBank/DDBJ whole genome shotgun (WGS) entry which is preliminary data.</text>
</comment>
<feature type="active site" evidence="2">
    <location>
        <position position="112"/>
    </location>
</feature>
<protein>
    <submittedName>
        <fullName evidence="6">Gastricsin</fullName>
    </submittedName>
</protein>
<dbReference type="EMBL" id="ALBS01000322">
    <property type="protein sequence ID" value="EJT45653.1"/>
    <property type="molecule type" value="Genomic_DNA"/>
</dbReference>
<dbReference type="PANTHER" id="PTHR47966">
    <property type="entry name" value="BETA-SITE APP-CLEAVING ENZYME, ISOFORM A-RELATED"/>
    <property type="match status" value="1"/>
</dbReference>
<dbReference type="InterPro" id="IPR034164">
    <property type="entry name" value="Pepsin-like_dom"/>
</dbReference>
<dbReference type="PANTHER" id="PTHR47966:SF74">
    <property type="entry name" value="AGR407CP"/>
    <property type="match status" value="1"/>
</dbReference>
<dbReference type="Gene3D" id="2.40.70.10">
    <property type="entry name" value="Acid Proteases"/>
    <property type="match status" value="2"/>
</dbReference>
<evidence type="ECO:0000256" key="1">
    <source>
        <dbReference type="ARBA" id="ARBA00007447"/>
    </source>
</evidence>
<dbReference type="GeneID" id="25989314"/>